<sequence length="456" mass="53227">MSSKTAVDMRWHYEERVKDGVLRHPANSEAWKSLDRIRESFGNESRNVRLGLATDGFNPFGNMSVKYSLWPILLFPYNLPPWMLMKEPYVFMSLLIPGKKGPGQDIDVYMRPLIDELQDLWGIGVETYDISKKQNFQMRAAIMWTINDYPAYAYMSGWSTQGKLACPCCGSNTSHLNLHHGSKQFYMGHRRFLQLDHSWLNQKMQFDNTREKRVAPTRPLGIDMINELSELREITHNKNGTKQTIAGFGKTHNWKKHSIFFKLPYWKTLLLRHNLDVMHIEKNVFENVIGTVMNIDGETKDSLNARLDLQEMGIRSKLHPIEEAEKIIWPKADYELSNNDKKAVFQWLMNLKVPDGYSANISRCVNAIECIILGMKTHDCHVFLERLIPLVARELLLRDECDALIEFSYFFRELCAKVLRIEDLELLENEIVLTFASWRKYSLLPFSISWFTYLVT</sequence>
<organism evidence="1 2">
    <name type="scientific">Prunus dulcis</name>
    <name type="common">Almond</name>
    <name type="synonym">Amygdalus dulcis</name>
    <dbReference type="NCBI Taxonomy" id="3755"/>
    <lineage>
        <taxon>Eukaryota</taxon>
        <taxon>Viridiplantae</taxon>
        <taxon>Streptophyta</taxon>
        <taxon>Embryophyta</taxon>
        <taxon>Tracheophyta</taxon>
        <taxon>Spermatophyta</taxon>
        <taxon>Magnoliopsida</taxon>
        <taxon>eudicotyledons</taxon>
        <taxon>Gunneridae</taxon>
        <taxon>Pentapetalae</taxon>
        <taxon>rosids</taxon>
        <taxon>fabids</taxon>
        <taxon>Rosales</taxon>
        <taxon>Rosaceae</taxon>
        <taxon>Amygdaloideae</taxon>
        <taxon>Amygdaleae</taxon>
        <taxon>Prunus</taxon>
    </lineage>
</organism>
<dbReference type="OMA" id="WHYEERV"/>
<dbReference type="InParanoid" id="A0A5E4FFE1"/>
<dbReference type="Proteomes" id="UP000327085">
    <property type="component" value="Chromosome 2"/>
</dbReference>
<evidence type="ECO:0000313" key="2">
    <source>
        <dbReference type="Proteomes" id="UP000327085"/>
    </source>
</evidence>
<gene>
    <name evidence="1" type="ORF">ALMOND_2B023642</name>
</gene>
<protein>
    <submittedName>
        <fullName evidence="1">PREDICTED: LOC109704191 isoform</fullName>
    </submittedName>
</protein>
<evidence type="ECO:0000313" key="1">
    <source>
        <dbReference type="EMBL" id="VVA26864.1"/>
    </source>
</evidence>
<dbReference type="Gramene" id="VVA26864">
    <property type="protein sequence ID" value="VVA26864"/>
    <property type="gene ID" value="Prudul26B023642"/>
</dbReference>
<accession>A0A5E4FFE1</accession>
<name>A0A5E4FFE1_PRUDU</name>
<dbReference type="PANTHER" id="PTHR10775">
    <property type="entry name" value="OS08G0208400 PROTEIN"/>
    <property type="match status" value="1"/>
</dbReference>
<dbReference type="InterPro" id="IPR004242">
    <property type="entry name" value="Transposase_21"/>
</dbReference>
<proteinExistence type="predicted"/>
<dbReference type="PANTHER" id="PTHR10775:SF182">
    <property type="entry name" value="TRANSPOSON, EN_SPM-LIKE, TRANSPOSASE-ASSOCIATED DOMAIN PROTEIN-RELATED"/>
    <property type="match status" value="1"/>
</dbReference>
<dbReference type="EMBL" id="CABIKO010000112">
    <property type="protein sequence ID" value="VVA26864.1"/>
    <property type="molecule type" value="Genomic_DNA"/>
</dbReference>
<reference evidence="2" key="1">
    <citation type="journal article" date="2020" name="Plant J.">
        <title>Transposons played a major role in the diversification between the closely related almond and peach genomes: results from the almond genome sequence.</title>
        <authorList>
            <person name="Alioto T."/>
            <person name="Alexiou K.G."/>
            <person name="Bardil A."/>
            <person name="Barteri F."/>
            <person name="Castanera R."/>
            <person name="Cruz F."/>
            <person name="Dhingra A."/>
            <person name="Duval H."/>
            <person name="Fernandez I Marti A."/>
            <person name="Frias L."/>
            <person name="Galan B."/>
            <person name="Garcia J.L."/>
            <person name="Howad W."/>
            <person name="Gomez-Garrido J."/>
            <person name="Gut M."/>
            <person name="Julca I."/>
            <person name="Morata J."/>
            <person name="Puigdomenech P."/>
            <person name="Ribeca P."/>
            <person name="Rubio Cabetas M.J."/>
            <person name="Vlasova A."/>
            <person name="Wirthensohn M."/>
            <person name="Garcia-Mas J."/>
            <person name="Gabaldon T."/>
            <person name="Casacuberta J.M."/>
            <person name="Arus P."/>
        </authorList>
    </citation>
    <scope>NUCLEOTIDE SEQUENCE [LARGE SCALE GENOMIC DNA]</scope>
    <source>
        <strain evidence="2">cv. Texas</strain>
    </source>
</reference>
<dbReference type="AlphaFoldDB" id="A0A5E4FFE1"/>
<dbReference type="Pfam" id="PF02992">
    <property type="entry name" value="Transposase_21"/>
    <property type="match status" value="1"/>
</dbReference>